<accession>A0A2G4T2Q0</accession>
<keyword evidence="2" id="KW-1185">Reference proteome</keyword>
<evidence type="ECO:0000313" key="2">
    <source>
        <dbReference type="Proteomes" id="UP000242254"/>
    </source>
</evidence>
<dbReference type="AlphaFoldDB" id="A0A2G4T2Q0"/>
<dbReference type="GeneID" id="35444735"/>
<sequence>MINIFANSISLVDVNQVPELTFIDDVMKDDYGPLDPSNLRDPGYDDWGEANRTSAAHGLFTCRILHALDYLKDPAKALSSRL</sequence>
<protein>
    <submittedName>
        <fullName evidence="1">Uncharacterized protein</fullName>
    </submittedName>
</protein>
<dbReference type="Proteomes" id="UP000242254">
    <property type="component" value="Unassembled WGS sequence"/>
</dbReference>
<evidence type="ECO:0000313" key="1">
    <source>
        <dbReference type="EMBL" id="PHZ14946.1"/>
    </source>
</evidence>
<proteinExistence type="predicted"/>
<reference evidence="1 2" key="1">
    <citation type="journal article" date="2016" name="Proc. Natl. Acad. Sci. U.S.A.">
        <title>Lipid metabolic changes in an early divergent fungus govern the establishment of a mutualistic symbiosis with endobacteria.</title>
        <authorList>
            <person name="Lastovetsky O.A."/>
            <person name="Gaspar M.L."/>
            <person name="Mondo S.J."/>
            <person name="LaButti K.M."/>
            <person name="Sandor L."/>
            <person name="Grigoriev I.V."/>
            <person name="Henry S.A."/>
            <person name="Pawlowska T.E."/>
        </authorList>
    </citation>
    <scope>NUCLEOTIDE SEQUENCE [LARGE SCALE GENOMIC DNA]</scope>
    <source>
        <strain evidence="1 2">ATCC 52813</strain>
    </source>
</reference>
<name>A0A2G4T2Q0_RHIZD</name>
<organism evidence="1 2">
    <name type="scientific">Rhizopus microsporus ATCC 52813</name>
    <dbReference type="NCBI Taxonomy" id="1340429"/>
    <lineage>
        <taxon>Eukaryota</taxon>
        <taxon>Fungi</taxon>
        <taxon>Fungi incertae sedis</taxon>
        <taxon>Mucoromycota</taxon>
        <taxon>Mucoromycotina</taxon>
        <taxon>Mucoromycetes</taxon>
        <taxon>Mucorales</taxon>
        <taxon>Mucorineae</taxon>
        <taxon>Rhizopodaceae</taxon>
        <taxon>Rhizopus</taxon>
    </lineage>
</organism>
<dbReference type="RefSeq" id="XP_023468654.1">
    <property type="nucleotide sequence ID" value="XM_023613746.1"/>
</dbReference>
<dbReference type="EMBL" id="KZ303845">
    <property type="protein sequence ID" value="PHZ14946.1"/>
    <property type="molecule type" value="Genomic_DNA"/>
</dbReference>
<gene>
    <name evidence="1" type="ORF">RHIMIDRAFT_290553</name>
</gene>